<proteinExistence type="predicted"/>
<dbReference type="InterPro" id="IPR013229">
    <property type="entry name" value="PEGA"/>
</dbReference>
<dbReference type="PROSITE" id="PS50005">
    <property type="entry name" value="TPR"/>
    <property type="match status" value="1"/>
</dbReference>
<dbReference type="AlphaFoldDB" id="A0A4Y6PLP1"/>
<organism evidence="3 4">
    <name type="scientific">Persicimonas caeni</name>
    <dbReference type="NCBI Taxonomy" id="2292766"/>
    <lineage>
        <taxon>Bacteria</taxon>
        <taxon>Deltaproteobacteria</taxon>
        <taxon>Bradymonadales</taxon>
        <taxon>Bradymonadaceae</taxon>
        <taxon>Persicimonas</taxon>
    </lineage>
</organism>
<evidence type="ECO:0000256" key="1">
    <source>
        <dbReference type="PROSITE-ProRule" id="PRU00339"/>
    </source>
</evidence>
<dbReference type="Gene3D" id="1.25.40.10">
    <property type="entry name" value="Tetratricopeptide repeat domain"/>
    <property type="match status" value="1"/>
</dbReference>
<evidence type="ECO:0000313" key="3">
    <source>
        <dbReference type="EMBL" id="QDG49244.1"/>
    </source>
</evidence>
<name>A0A4Y6PLP1_PERCE</name>
<dbReference type="Pfam" id="PF08308">
    <property type="entry name" value="PEGA"/>
    <property type="match status" value="1"/>
</dbReference>
<dbReference type="Proteomes" id="UP000315995">
    <property type="component" value="Chromosome"/>
</dbReference>
<reference evidence="3 4" key="1">
    <citation type="submission" date="2019-06" db="EMBL/GenBank/DDBJ databases">
        <title>Persicimonas caeni gen. nov., sp. nov., a predatory bacterium isolated from solar saltern.</title>
        <authorList>
            <person name="Wang S."/>
        </authorList>
    </citation>
    <scope>NUCLEOTIDE SEQUENCE [LARGE SCALE GENOMIC DNA]</scope>
    <source>
        <strain evidence="3 4">YN101</strain>
    </source>
</reference>
<dbReference type="SUPFAM" id="SSF48452">
    <property type="entry name" value="TPR-like"/>
    <property type="match status" value="1"/>
</dbReference>
<keyword evidence="4" id="KW-1185">Reference proteome</keyword>
<dbReference type="EMBL" id="CP041186">
    <property type="protein sequence ID" value="QDG49244.1"/>
    <property type="molecule type" value="Genomic_DNA"/>
</dbReference>
<sequence length="355" mass="38333">MYYLLMEFRPDSDFPMRKNAMIDRLSRGLATLVVVLLATHATPVFVPTAHAQQDQQDAETAKKVLQLIREGNTAFDEEKYETAFDKYEQAYELYPDPAILVRLGKTSEKLGNKKEAIGYYKEFARLMPDDPAAEKLAKRAEELEGELPIEVAVASEPQGAQVFLDKAMQDAVGTTPAQVELTAGEHTLYLKKKGFETAVKKVTIEAEGEQSVSVTLTRAMISEEGNGGDAVAPIDAETSNIPTYGYASLGLGVVTLATSGTFLYLKGVAEDDVNNYDKRAPGASRQALQERKDDANSYYDTALVTGIAGGVLTATGVGLLTYHYLSADAGDDEVAWGVGASFDADAAWLGVNGSF</sequence>
<evidence type="ECO:0000313" key="4">
    <source>
        <dbReference type="Proteomes" id="UP000315995"/>
    </source>
</evidence>
<keyword evidence="1" id="KW-0802">TPR repeat</keyword>
<feature type="domain" description="PEGA" evidence="2">
    <location>
        <begin position="150"/>
        <end position="218"/>
    </location>
</feature>
<accession>A0A5B8XXS2</accession>
<dbReference type="InterPro" id="IPR019734">
    <property type="entry name" value="TPR_rpt"/>
</dbReference>
<protein>
    <submittedName>
        <fullName evidence="3">PEGA domain-containing protein</fullName>
    </submittedName>
</protein>
<gene>
    <name evidence="3" type="ORF">FIV42_00350</name>
</gene>
<feature type="repeat" description="TPR" evidence="1">
    <location>
        <begin position="97"/>
        <end position="130"/>
    </location>
</feature>
<evidence type="ECO:0000259" key="2">
    <source>
        <dbReference type="Pfam" id="PF08308"/>
    </source>
</evidence>
<accession>A0A4Y6PLP1</accession>
<dbReference type="InterPro" id="IPR011990">
    <property type="entry name" value="TPR-like_helical_dom_sf"/>
</dbReference>
<dbReference type="OrthoDB" id="5497297at2"/>